<evidence type="ECO:0008006" key="3">
    <source>
        <dbReference type="Google" id="ProtNLM"/>
    </source>
</evidence>
<dbReference type="Proteomes" id="UP000232455">
    <property type="component" value="Unassembled WGS sequence"/>
</dbReference>
<reference evidence="1 2" key="1">
    <citation type="submission" date="2017-11" db="EMBL/GenBank/DDBJ databases">
        <title>Genome sequencing of a diverse group of Pseudomonas species.</title>
        <authorList>
            <person name="Loper J."/>
        </authorList>
    </citation>
    <scope>NUCLEOTIDE SEQUENCE [LARGE SCALE GENOMIC DNA]</scope>
    <source>
        <strain evidence="1 2">LMG 25716</strain>
    </source>
</reference>
<protein>
    <recommendedName>
        <fullName evidence="3">CdiI immunity protein domain-containing protein</fullName>
    </recommendedName>
</protein>
<proteinExistence type="predicted"/>
<name>A0ABX4Q3J3_9PSED</name>
<comment type="caution">
    <text evidence="1">The sequence shown here is derived from an EMBL/GenBank/DDBJ whole genome shotgun (WGS) entry which is preliminary data.</text>
</comment>
<gene>
    <name evidence="1" type="ORF">ATI02_4320</name>
</gene>
<evidence type="ECO:0000313" key="1">
    <source>
        <dbReference type="EMBL" id="PKA71342.1"/>
    </source>
</evidence>
<keyword evidence="2" id="KW-1185">Reference proteome</keyword>
<sequence>MNKEYYTEEDAFELTGLSFEDYIDFELGNLKFEHEILPELLIDDEQDMEDLIKKLNEVRR</sequence>
<accession>A0ABX4Q3J3</accession>
<dbReference type="RefSeq" id="WP_100847271.1">
    <property type="nucleotide sequence ID" value="NZ_PHHE01000001.1"/>
</dbReference>
<evidence type="ECO:0000313" key="2">
    <source>
        <dbReference type="Proteomes" id="UP000232455"/>
    </source>
</evidence>
<organism evidence="1 2">
    <name type="scientific">Pseudomonas baetica</name>
    <dbReference type="NCBI Taxonomy" id="674054"/>
    <lineage>
        <taxon>Bacteria</taxon>
        <taxon>Pseudomonadati</taxon>
        <taxon>Pseudomonadota</taxon>
        <taxon>Gammaproteobacteria</taxon>
        <taxon>Pseudomonadales</taxon>
        <taxon>Pseudomonadaceae</taxon>
        <taxon>Pseudomonas</taxon>
    </lineage>
</organism>
<dbReference type="EMBL" id="PHHE01000001">
    <property type="protein sequence ID" value="PKA71342.1"/>
    <property type="molecule type" value="Genomic_DNA"/>
</dbReference>